<dbReference type="STRING" id="701091.M2T552"/>
<name>M2T552_COCH5</name>
<protein>
    <submittedName>
        <fullName evidence="3">Uncharacterized protein</fullName>
    </submittedName>
</protein>
<keyword evidence="4" id="KW-1185">Reference proteome</keyword>
<evidence type="ECO:0000313" key="2">
    <source>
        <dbReference type="EMBL" id="EMD85840.1"/>
    </source>
</evidence>
<reference evidence="4" key="3">
    <citation type="journal article" date="2013" name="PLoS Genet.">
        <title>Comparative genome structure, secondary metabolite, and effector coding capacity across Cochliobolus pathogens.</title>
        <authorList>
            <person name="Condon B.J."/>
            <person name="Leng Y."/>
            <person name="Wu D."/>
            <person name="Bushley K.E."/>
            <person name="Ohm R.A."/>
            <person name="Otillar R."/>
            <person name="Martin J."/>
            <person name="Schackwitz W."/>
            <person name="Grimwood J."/>
            <person name="MohdZainudin N."/>
            <person name="Xue C."/>
            <person name="Wang R."/>
            <person name="Manning V.A."/>
            <person name="Dhillon B."/>
            <person name="Tu Z.J."/>
            <person name="Steffenson B.J."/>
            <person name="Salamov A."/>
            <person name="Sun H."/>
            <person name="Lowry S."/>
            <person name="LaButti K."/>
            <person name="Han J."/>
            <person name="Copeland A."/>
            <person name="Lindquist E."/>
            <person name="Barry K."/>
            <person name="Schmutz J."/>
            <person name="Baker S.E."/>
            <person name="Ciuffetti L.M."/>
            <person name="Grigoriev I.V."/>
            <person name="Zhong S."/>
            <person name="Turgeon B.G."/>
        </authorList>
    </citation>
    <scope>NUCLEOTIDE SEQUENCE [LARGE SCALE GENOMIC DNA]</scope>
    <source>
        <strain evidence="4">C5 / ATCC 48332 / race O</strain>
    </source>
</reference>
<dbReference type="HOGENOM" id="CLU_1026742_0_0_1"/>
<dbReference type="EMBL" id="KB445574">
    <property type="protein sequence ID" value="EMD92710.1"/>
    <property type="molecule type" value="Genomic_DNA"/>
</dbReference>
<evidence type="ECO:0000313" key="3">
    <source>
        <dbReference type="EMBL" id="EMD92710.1"/>
    </source>
</evidence>
<feature type="region of interest" description="Disordered" evidence="1">
    <location>
        <begin position="193"/>
        <end position="217"/>
    </location>
</feature>
<proteinExistence type="predicted"/>
<sequence length="271" mass="30175">MGGIPSGYTWDFGSFVGSHMDQHRHLCRGVHATRQGVTWISHSQGQAHSLARLEPCDKLSQAQMLTRPHIDMQRTQPSDVELQKLCTELAIPVAVLELVCETNLLTHSGVIITHIRFAYQLLYRLCKSSNPQIPFLTTTKMAAQTTHQDITYPSTLRTDDEGITVAMQPITYYPLADHGALPVDGQRIVDTTPAAPTSTPPKPYQAASHQLTSDNLSKHDKGFDPLLDAAQKAAKALDLQRAGNEQGFHLDLHHYTNHRFDLNGWTRQQAQ</sequence>
<reference evidence="3" key="2">
    <citation type="submission" date="2012-06" db="EMBL/GenBank/DDBJ databases">
        <title>Comparative genome structure, secondary metabolite and effector coding capacity across Cochliobolus pathogens.</title>
        <authorList>
            <consortium name="US DOE Joint Genome Institute (JGI-PGF)"/>
            <person name="Condon B.J."/>
            <person name="Leng Y."/>
            <person name="Wu D."/>
            <person name="Bushley K.E."/>
            <person name="Ohm R.A."/>
            <person name="Otillar R."/>
            <person name="Martin J."/>
            <person name="Schackwitz W."/>
            <person name="Grimwood J."/>
            <person name="MohdZainudin N."/>
            <person name="Xue C."/>
            <person name="Wang R."/>
            <person name="Dhillon B."/>
            <person name="Tu Z.J."/>
            <person name="Steffenson B.J."/>
            <person name="Salamov A."/>
            <person name="Sun H."/>
            <person name="Lowry S."/>
            <person name="LaButti K."/>
            <person name="Han J."/>
            <person name="Copeland A."/>
            <person name="Lindquist E."/>
            <person name="Lucas S."/>
            <person name="Barry K."/>
            <person name="Schmutz J."/>
            <person name="Baker S."/>
            <person name="Grigoriev I.V."/>
            <person name="Zhong S."/>
            <person name="Turgeon B.G."/>
        </authorList>
    </citation>
    <scope>NUCLEOTIDE SEQUENCE</scope>
    <source>
        <strain evidence="3">C5</strain>
    </source>
</reference>
<gene>
    <name evidence="3" type="ORF">COCHEDRAFT_1028990</name>
    <name evidence="2" type="ORF">COCHEDRAFT_1035364</name>
</gene>
<dbReference type="OrthoDB" id="3694282at2759"/>
<accession>M2T552</accession>
<reference evidence="3 4" key="1">
    <citation type="journal article" date="2012" name="PLoS Pathog.">
        <title>Diverse lifestyles and strategies of plant pathogenesis encoded in the genomes of eighteen Dothideomycetes fungi.</title>
        <authorList>
            <person name="Ohm R.A."/>
            <person name="Feau N."/>
            <person name="Henrissat B."/>
            <person name="Schoch C.L."/>
            <person name="Horwitz B.A."/>
            <person name="Barry K.W."/>
            <person name="Condon B.J."/>
            <person name="Copeland A.C."/>
            <person name="Dhillon B."/>
            <person name="Glaser F."/>
            <person name="Hesse C.N."/>
            <person name="Kosti I."/>
            <person name="LaButti K."/>
            <person name="Lindquist E.A."/>
            <person name="Lucas S."/>
            <person name="Salamov A.A."/>
            <person name="Bradshaw R.E."/>
            <person name="Ciuffetti L."/>
            <person name="Hamelin R.C."/>
            <person name="Kema G.H.J."/>
            <person name="Lawrence C."/>
            <person name="Scott J.A."/>
            <person name="Spatafora J.W."/>
            <person name="Turgeon B.G."/>
            <person name="de Wit P.J.G.M."/>
            <person name="Zhong S."/>
            <person name="Goodwin S.B."/>
            <person name="Grigoriev I.V."/>
        </authorList>
    </citation>
    <scope>NUCLEOTIDE SEQUENCE [LARGE SCALE GENOMIC DNA]</scope>
    <source>
        <strain evidence="3">C5</strain>
        <strain evidence="4">C5 / ATCC 48332 / race O</strain>
    </source>
</reference>
<evidence type="ECO:0000313" key="4">
    <source>
        <dbReference type="Proteomes" id="UP000016936"/>
    </source>
</evidence>
<dbReference type="EMBL" id="KB445587">
    <property type="protein sequence ID" value="EMD85840.1"/>
    <property type="molecule type" value="Genomic_DNA"/>
</dbReference>
<dbReference type="Proteomes" id="UP000016936">
    <property type="component" value="Unassembled WGS sequence"/>
</dbReference>
<organism evidence="3 4">
    <name type="scientific">Cochliobolus heterostrophus (strain C5 / ATCC 48332 / race O)</name>
    <name type="common">Southern corn leaf blight fungus</name>
    <name type="synonym">Bipolaris maydis</name>
    <dbReference type="NCBI Taxonomy" id="701091"/>
    <lineage>
        <taxon>Eukaryota</taxon>
        <taxon>Fungi</taxon>
        <taxon>Dikarya</taxon>
        <taxon>Ascomycota</taxon>
        <taxon>Pezizomycotina</taxon>
        <taxon>Dothideomycetes</taxon>
        <taxon>Pleosporomycetidae</taxon>
        <taxon>Pleosporales</taxon>
        <taxon>Pleosporineae</taxon>
        <taxon>Pleosporaceae</taxon>
        <taxon>Bipolaris</taxon>
    </lineage>
</organism>
<dbReference type="AlphaFoldDB" id="M2T552"/>
<evidence type="ECO:0000256" key="1">
    <source>
        <dbReference type="SAM" id="MobiDB-lite"/>
    </source>
</evidence>